<dbReference type="EMBL" id="DVLC01000149">
    <property type="protein sequence ID" value="HIT47859.1"/>
    <property type="molecule type" value="Genomic_DNA"/>
</dbReference>
<protein>
    <submittedName>
        <fullName evidence="1">Uncharacterized protein</fullName>
    </submittedName>
</protein>
<dbReference type="SUPFAM" id="SSF49464">
    <property type="entry name" value="Carboxypeptidase regulatory domain-like"/>
    <property type="match status" value="1"/>
</dbReference>
<comment type="caution">
    <text evidence="1">The sequence shown here is derived from an EMBL/GenBank/DDBJ whole genome shotgun (WGS) entry which is preliminary data.</text>
</comment>
<dbReference type="AlphaFoldDB" id="A0A9D1KJ20"/>
<reference evidence="1" key="2">
    <citation type="journal article" date="2021" name="PeerJ">
        <title>Extensive microbial diversity within the chicken gut microbiome revealed by metagenomics and culture.</title>
        <authorList>
            <person name="Gilroy R."/>
            <person name="Ravi A."/>
            <person name="Getino M."/>
            <person name="Pursley I."/>
            <person name="Horton D.L."/>
            <person name="Alikhan N.F."/>
            <person name="Baker D."/>
            <person name="Gharbi K."/>
            <person name="Hall N."/>
            <person name="Watson M."/>
            <person name="Adriaenssens E.M."/>
            <person name="Foster-Nyarko E."/>
            <person name="Jarju S."/>
            <person name="Secka A."/>
            <person name="Antonio M."/>
            <person name="Oren A."/>
            <person name="Chaudhuri R.R."/>
            <person name="La Ragione R."/>
            <person name="Hildebrand F."/>
            <person name="Pallen M.J."/>
        </authorList>
    </citation>
    <scope>NUCLEOTIDE SEQUENCE</scope>
    <source>
        <strain evidence="1">ChiHecec2B26-709</strain>
    </source>
</reference>
<gene>
    <name evidence="1" type="ORF">IAC35_08425</name>
</gene>
<dbReference type="Proteomes" id="UP000886881">
    <property type="component" value="Unassembled WGS sequence"/>
</dbReference>
<dbReference type="Pfam" id="PF13715">
    <property type="entry name" value="CarbopepD_reg_2"/>
    <property type="match status" value="1"/>
</dbReference>
<name>A0A9D1KJ20_9BACT</name>
<evidence type="ECO:0000313" key="1">
    <source>
        <dbReference type="EMBL" id="HIT47859.1"/>
    </source>
</evidence>
<reference evidence="1" key="1">
    <citation type="submission" date="2020-10" db="EMBL/GenBank/DDBJ databases">
        <authorList>
            <person name="Gilroy R."/>
        </authorList>
    </citation>
    <scope>NUCLEOTIDE SEQUENCE</scope>
    <source>
        <strain evidence="1">ChiHecec2B26-709</strain>
    </source>
</reference>
<organism evidence="1 2">
    <name type="scientific">Candidatus Cryptobacteroides merdipullorum</name>
    <dbReference type="NCBI Taxonomy" id="2840771"/>
    <lineage>
        <taxon>Bacteria</taxon>
        <taxon>Pseudomonadati</taxon>
        <taxon>Bacteroidota</taxon>
        <taxon>Bacteroidia</taxon>
        <taxon>Bacteroidales</taxon>
        <taxon>Candidatus Cryptobacteroides</taxon>
    </lineage>
</organism>
<dbReference type="InterPro" id="IPR008969">
    <property type="entry name" value="CarboxyPept-like_regulatory"/>
</dbReference>
<evidence type="ECO:0000313" key="2">
    <source>
        <dbReference type="Proteomes" id="UP000886881"/>
    </source>
</evidence>
<proteinExistence type="predicted"/>
<sequence>MKTIVGRITDHDGHNIEYVAAGIPGRNIGTVSDSEGRFSLELPDTTTADLMFFHVSYKEKSIPAAELIAATGPVTVILEENRLAAAVVTPGKTKDRRLVGRGARVPGGVATMEPSSTGMEIGSVIEVRKEFEVRKISFDVLRNALPGCVLGVNIYRTEGSPATFDNVLTKPIYCNIPVSDDKTKCEIEPEETVILSPGSYFIALALVDCDRELQEKWKDKPSWSKDERISNSMTSIDFPLYLKSCYLRSKAMQDFEPIPVGTGLTVEGTELQ</sequence>
<accession>A0A9D1KJ20</accession>